<dbReference type="Gene3D" id="1.10.3810.10">
    <property type="entry name" value="Biosynthetic peptidoglycan transglycosylase-like"/>
    <property type="match status" value="1"/>
</dbReference>
<dbReference type="GO" id="GO:0009252">
    <property type="term" value="P:peptidoglycan biosynthetic process"/>
    <property type="evidence" value="ECO:0007669"/>
    <property type="project" value="TreeGrafter"/>
</dbReference>
<dbReference type="PANTHER" id="PTHR32282:SF15">
    <property type="entry name" value="PENICILLIN-BINDING PROTEIN 1C"/>
    <property type="match status" value="1"/>
</dbReference>
<dbReference type="Proteomes" id="UP000050490">
    <property type="component" value="Unassembled WGS sequence"/>
</dbReference>
<dbReference type="InterPro" id="IPR036950">
    <property type="entry name" value="PBP_transglycosylase"/>
</dbReference>
<sequence length="177" mass="20138">MKPEFLLRLRQKLKWLAGAIMLLIALLWLADRLWPLPLPKDDLTRVVLAEDGTPLWRFADANGVWRYPVSNEQVSPYYLEALLTYEDRWFYSHPGVNPLALVRATGQNLSGARVVSGGSTLSMQVARLLDPHSRTLSGKFRQLWRTLQLEWHLSKDEILSLYLNRAPFGGTLQGVAA</sequence>
<reference evidence="4 5" key="1">
    <citation type="submission" date="2015-09" db="EMBL/GenBank/DDBJ databases">
        <title>Genome announcement of multiple Pseudomonas syringae strains.</title>
        <authorList>
            <person name="Thakur S."/>
            <person name="Wang P.W."/>
            <person name="Gong Y."/>
            <person name="Weir B.S."/>
            <person name="Guttman D.S."/>
        </authorList>
    </citation>
    <scope>NUCLEOTIDE SEQUENCE [LARGE SCALE GENOMIC DNA]</scope>
    <source>
        <strain evidence="4 5">ICMP4455</strain>
    </source>
</reference>
<dbReference type="AlphaFoldDB" id="A0A0P9TDT0"/>
<name>A0A0P9TDT0_PSEA0</name>
<dbReference type="GO" id="GO:0030288">
    <property type="term" value="C:outer membrane-bounded periplasmic space"/>
    <property type="evidence" value="ECO:0007669"/>
    <property type="project" value="TreeGrafter"/>
</dbReference>
<keyword evidence="2" id="KW-0808">Transferase</keyword>
<organism evidence="4 5">
    <name type="scientific">Pseudomonas amygdali pv. eriobotryae</name>
    <dbReference type="NCBI Taxonomy" id="129137"/>
    <lineage>
        <taxon>Bacteria</taxon>
        <taxon>Pseudomonadati</taxon>
        <taxon>Pseudomonadota</taxon>
        <taxon>Gammaproteobacteria</taxon>
        <taxon>Pseudomonadales</taxon>
        <taxon>Pseudomonadaceae</taxon>
        <taxon>Pseudomonas</taxon>
        <taxon>Pseudomonas amygdali</taxon>
    </lineage>
</organism>
<accession>A0A0P9TDT0</accession>
<comment type="pathway">
    <text evidence="1">Cell wall biogenesis; peptidoglycan biosynthesis.</text>
</comment>
<proteinExistence type="predicted"/>
<feature type="domain" description="Glycosyl transferase family 51" evidence="3">
    <location>
        <begin position="62"/>
        <end position="177"/>
    </location>
</feature>
<evidence type="ECO:0000259" key="3">
    <source>
        <dbReference type="Pfam" id="PF00912"/>
    </source>
</evidence>
<evidence type="ECO:0000256" key="2">
    <source>
        <dbReference type="ARBA" id="ARBA00022679"/>
    </source>
</evidence>
<feature type="non-terminal residue" evidence="4">
    <location>
        <position position="177"/>
    </location>
</feature>
<evidence type="ECO:0000313" key="5">
    <source>
        <dbReference type="Proteomes" id="UP000050490"/>
    </source>
</evidence>
<dbReference type="InterPro" id="IPR023346">
    <property type="entry name" value="Lysozyme-like_dom_sf"/>
</dbReference>
<comment type="caution">
    <text evidence="4">The sequence shown here is derived from an EMBL/GenBank/DDBJ whole genome shotgun (WGS) entry which is preliminary data.</text>
</comment>
<dbReference type="Pfam" id="PF00912">
    <property type="entry name" value="Transgly"/>
    <property type="match status" value="1"/>
</dbReference>
<dbReference type="PANTHER" id="PTHR32282">
    <property type="entry name" value="BINDING PROTEIN TRANSPEPTIDASE, PUTATIVE-RELATED"/>
    <property type="match status" value="1"/>
</dbReference>
<evidence type="ECO:0000256" key="1">
    <source>
        <dbReference type="ARBA" id="ARBA00004752"/>
    </source>
</evidence>
<evidence type="ECO:0000313" key="4">
    <source>
        <dbReference type="EMBL" id="KPX38840.1"/>
    </source>
</evidence>
<gene>
    <name evidence="4" type="ORF">ALO70_05441</name>
</gene>
<dbReference type="GO" id="GO:0008955">
    <property type="term" value="F:peptidoglycan glycosyltransferase activity"/>
    <property type="evidence" value="ECO:0007669"/>
    <property type="project" value="TreeGrafter"/>
</dbReference>
<protein>
    <submittedName>
        <fullName evidence="4">Penicillin-binding protein 1C</fullName>
    </submittedName>
</protein>
<dbReference type="SUPFAM" id="SSF53955">
    <property type="entry name" value="Lysozyme-like"/>
    <property type="match status" value="1"/>
</dbReference>
<dbReference type="InterPro" id="IPR050396">
    <property type="entry name" value="Glycosyltr_51/Transpeptidase"/>
</dbReference>
<dbReference type="InterPro" id="IPR001264">
    <property type="entry name" value="Glyco_trans_51"/>
</dbReference>
<dbReference type="EMBL" id="LJQI01000004">
    <property type="protein sequence ID" value="KPX38840.1"/>
    <property type="molecule type" value="Genomic_DNA"/>
</dbReference>